<dbReference type="SUPFAM" id="SSF52540">
    <property type="entry name" value="P-loop containing nucleoside triphosphate hydrolases"/>
    <property type="match status" value="1"/>
</dbReference>
<dbReference type="InterPro" id="IPR018022">
    <property type="entry name" value="IPT"/>
</dbReference>
<evidence type="ECO:0000256" key="10">
    <source>
        <dbReference type="HAMAP-Rule" id="MF_00185"/>
    </source>
</evidence>
<feature type="binding site" evidence="10">
    <location>
        <begin position="11"/>
        <end position="16"/>
    </location>
    <ligand>
        <name>substrate</name>
    </ligand>
</feature>
<dbReference type="Pfam" id="PF01715">
    <property type="entry name" value="IPPT"/>
    <property type="match status" value="1"/>
</dbReference>
<dbReference type="NCBIfam" id="TIGR00174">
    <property type="entry name" value="miaA"/>
    <property type="match status" value="1"/>
</dbReference>
<dbReference type="PANTHER" id="PTHR11088:SF60">
    <property type="entry name" value="TRNA DIMETHYLALLYLTRANSFERASE"/>
    <property type="match status" value="1"/>
</dbReference>
<evidence type="ECO:0000313" key="14">
    <source>
        <dbReference type="EMBL" id="RVU54148.1"/>
    </source>
</evidence>
<name>A0A437S578_9FIRM</name>
<dbReference type="EMBL" id="RLIH01000014">
    <property type="protein sequence ID" value="RVU54148.1"/>
    <property type="molecule type" value="Genomic_DNA"/>
</dbReference>
<dbReference type="Gene3D" id="1.10.20.140">
    <property type="match status" value="1"/>
</dbReference>
<comment type="similarity">
    <text evidence="3 10 13">Belongs to the IPP transferase family.</text>
</comment>
<feature type="site" description="Interaction with substrate tRNA" evidence="10">
    <location>
        <position position="122"/>
    </location>
</feature>
<evidence type="ECO:0000256" key="4">
    <source>
        <dbReference type="ARBA" id="ARBA00022679"/>
    </source>
</evidence>
<evidence type="ECO:0000256" key="5">
    <source>
        <dbReference type="ARBA" id="ARBA00022694"/>
    </source>
</evidence>
<evidence type="ECO:0000256" key="1">
    <source>
        <dbReference type="ARBA" id="ARBA00001946"/>
    </source>
</evidence>
<dbReference type="HAMAP" id="MF_00185">
    <property type="entry name" value="IPP_trans"/>
    <property type="match status" value="1"/>
</dbReference>
<comment type="function">
    <text evidence="2 10 12">Catalyzes the transfer of a dimethylallyl group onto the adenine at position 37 in tRNAs that read codons beginning with uridine, leading to the formation of N6-(dimethylallyl)adenosine (i(6)A).</text>
</comment>
<dbReference type="GO" id="GO:0006400">
    <property type="term" value="P:tRNA modification"/>
    <property type="evidence" value="ECO:0007669"/>
    <property type="project" value="TreeGrafter"/>
</dbReference>
<evidence type="ECO:0000256" key="13">
    <source>
        <dbReference type="RuleBase" id="RU003785"/>
    </source>
</evidence>
<accession>A0A437S578</accession>
<dbReference type="AlphaFoldDB" id="A0A437S578"/>
<dbReference type="EC" id="2.5.1.75" evidence="10"/>
<comment type="caution">
    <text evidence="14">The sequence shown here is derived from an EMBL/GenBank/DDBJ whole genome shotgun (WGS) entry which is preliminary data.</text>
</comment>
<evidence type="ECO:0000256" key="12">
    <source>
        <dbReference type="RuleBase" id="RU003784"/>
    </source>
</evidence>
<feature type="binding site" evidence="10">
    <location>
        <begin position="9"/>
        <end position="16"/>
    </location>
    <ligand>
        <name>ATP</name>
        <dbReference type="ChEBI" id="CHEBI:30616"/>
    </ligand>
</feature>
<dbReference type="Proteomes" id="UP000288812">
    <property type="component" value="Unassembled WGS sequence"/>
</dbReference>
<protein>
    <recommendedName>
        <fullName evidence="10">tRNA dimethylallyltransferase</fullName>
        <ecNumber evidence="10">2.5.1.75</ecNumber>
    </recommendedName>
    <alternativeName>
        <fullName evidence="10">Dimethylallyl diphosphate:tRNA dimethylallyltransferase</fullName>
        <shortName evidence="10">DMAPP:tRNA dimethylallyltransferase</shortName>
        <shortName evidence="10">DMATase</shortName>
    </alternativeName>
    <alternativeName>
        <fullName evidence="10">Isopentenyl-diphosphate:tRNA isopentenyltransferase</fullName>
        <shortName evidence="10">IPP transferase</shortName>
        <shortName evidence="10">IPPT</shortName>
        <shortName evidence="10">IPTase</shortName>
    </alternativeName>
</protein>
<dbReference type="GO" id="GO:0052381">
    <property type="term" value="F:tRNA dimethylallyltransferase activity"/>
    <property type="evidence" value="ECO:0007669"/>
    <property type="project" value="UniProtKB-UniRule"/>
</dbReference>
<evidence type="ECO:0000256" key="6">
    <source>
        <dbReference type="ARBA" id="ARBA00022741"/>
    </source>
</evidence>
<gene>
    <name evidence="10 14" type="primary">miaA</name>
    <name evidence="14" type="ORF">EF514_08715</name>
</gene>
<comment type="caution">
    <text evidence="10">Lacks conserved residue(s) required for the propagation of feature annotation.</text>
</comment>
<feature type="region of interest" description="Interaction with substrate tRNA" evidence="10">
    <location>
        <begin position="34"/>
        <end position="37"/>
    </location>
</feature>
<dbReference type="GO" id="GO:0005524">
    <property type="term" value="F:ATP binding"/>
    <property type="evidence" value="ECO:0007669"/>
    <property type="project" value="UniProtKB-UniRule"/>
</dbReference>
<keyword evidence="15" id="KW-1185">Reference proteome</keyword>
<evidence type="ECO:0000256" key="7">
    <source>
        <dbReference type="ARBA" id="ARBA00022840"/>
    </source>
</evidence>
<organism evidence="14 15">
    <name type="scientific">Anaerosphaera multitolerans</name>
    <dbReference type="NCBI Taxonomy" id="2487351"/>
    <lineage>
        <taxon>Bacteria</taxon>
        <taxon>Bacillati</taxon>
        <taxon>Bacillota</taxon>
        <taxon>Tissierellia</taxon>
        <taxon>Tissierellales</taxon>
        <taxon>Peptoniphilaceae</taxon>
        <taxon>Anaerosphaera</taxon>
    </lineage>
</organism>
<reference evidence="14 15" key="1">
    <citation type="submission" date="2018-11" db="EMBL/GenBank/DDBJ databases">
        <title>Genome sequencing and assembly of Anaerosphaera sp. nov., GS7-6-2.</title>
        <authorList>
            <person name="Rettenmaier R."/>
            <person name="Liebl W."/>
            <person name="Zverlov V."/>
        </authorList>
    </citation>
    <scope>NUCLEOTIDE SEQUENCE [LARGE SCALE GENOMIC DNA]</scope>
    <source>
        <strain evidence="14 15">GS7-6-2</strain>
    </source>
</reference>
<evidence type="ECO:0000256" key="11">
    <source>
        <dbReference type="RuleBase" id="RU003783"/>
    </source>
</evidence>
<dbReference type="OrthoDB" id="9776390at2"/>
<evidence type="ECO:0000313" key="15">
    <source>
        <dbReference type="Proteomes" id="UP000288812"/>
    </source>
</evidence>
<keyword evidence="5 10" id="KW-0819">tRNA processing</keyword>
<proteinExistence type="inferred from homology"/>
<evidence type="ECO:0000256" key="2">
    <source>
        <dbReference type="ARBA" id="ARBA00003213"/>
    </source>
</evidence>
<keyword evidence="7 10" id="KW-0067">ATP-binding</keyword>
<comment type="cofactor">
    <cofactor evidence="1 10">
        <name>Mg(2+)</name>
        <dbReference type="ChEBI" id="CHEBI:18420"/>
    </cofactor>
</comment>
<dbReference type="RefSeq" id="WP_127725053.1">
    <property type="nucleotide sequence ID" value="NZ_RLIH01000014.1"/>
</dbReference>
<feature type="site" description="Interaction with substrate tRNA" evidence="10">
    <location>
        <position position="99"/>
    </location>
</feature>
<keyword evidence="6 10" id="KW-0547">Nucleotide-binding</keyword>
<dbReference type="PANTHER" id="PTHR11088">
    <property type="entry name" value="TRNA DIMETHYLALLYLTRANSFERASE"/>
    <property type="match status" value="1"/>
</dbReference>
<evidence type="ECO:0000256" key="9">
    <source>
        <dbReference type="ARBA" id="ARBA00049563"/>
    </source>
</evidence>
<dbReference type="Gene3D" id="3.40.50.300">
    <property type="entry name" value="P-loop containing nucleotide triphosphate hydrolases"/>
    <property type="match status" value="1"/>
</dbReference>
<comment type="subunit">
    <text evidence="10">Monomer.</text>
</comment>
<dbReference type="InterPro" id="IPR039657">
    <property type="entry name" value="Dimethylallyltransferase"/>
</dbReference>
<comment type="catalytic activity">
    <reaction evidence="9 10 11">
        <text>adenosine(37) in tRNA + dimethylallyl diphosphate = N(6)-dimethylallyladenosine(37) in tRNA + diphosphate</text>
        <dbReference type="Rhea" id="RHEA:26482"/>
        <dbReference type="Rhea" id="RHEA-COMP:10162"/>
        <dbReference type="Rhea" id="RHEA-COMP:10375"/>
        <dbReference type="ChEBI" id="CHEBI:33019"/>
        <dbReference type="ChEBI" id="CHEBI:57623"/>
        <dbReference type="ChEBI" id="CHEBI:74411"/>
        <dbReference type="ChEBI" id="CHEBI:74415"/>
        <dbReference type="EC" id="2.5.1.75"/>
    </reaction>
</comment>
<dbReference type="InterPro" id="IPR027417">
    <property type="entry name" value="P-loop_NTPase"/>
</dbReference>
<keyword evidence="8 10" id="KW-0460">Magnesium</keyword>
<evidence type="ECO:0000256" key="8">
    <source>
        <dbReference type="ARBA" id="ARBA00022842"/>
    </source>
</evidence>
<keyword evidence="4 10" id="KW-0808">Transferase</keyword>
<sequence>MNNLLILTGPTGIGKTELSLKIADKYNCEIISADSMQIYKKLNIGTDKIDLNKINIPHHLIDIVDPDEDFTVSDFQKKSKDLIMEISKKKKLPFIVGGTGLYINSIIYNLNFQEVTKDEEYRKYLEALYEEKGLNYLYHKLYDLDPTLAITMDKNNKNRIIRALEILKFGDKKETSKFREENNDYNLLFLGLNMDRNALYKRINNRVDTMIDSGLVEEVKNLLDMGYSDSSNAFKAIGYKEIISYLKGNITLTESIELIKKNSRNYAKRQITWFKRDNRIIWFDKNDINLENKIFNLIGDKFGNI</sequence>
<evidence type="ECO:0000256" key="3">
    <source>
        <dbReference type="ARBA" id="ARBA00005842"/>
    </source>
</evidence>